<dbReference type="Ensembl" id="ENSDLAT00005073722.1">
    <property type="protein sequence ID" value="ENSDLAP00005078711.1"/>
    <property type="gene ID" value="ENSDLAG00005029770.1"/>
</dbReference>
<dbReference type="AlphaFoldDB" id="A0A8P4KR09"/>
<organism evidence="2 3">
    <name type="scientific">Dicentrarchus labrax</name>
    <name type="common">European seabass</name>
    <name type="synonym">Morone labrax</name>
    <dbReference type="NCBI Taxonomy" id="13489"/>
    <lineage>
        <taxon>Eukaryota</taxon>
        <taxon>Metazoa</taxon>
        <taxon>Chordata</taxon>
        <taxon>Craniata</taxon>
        <taxon>Vertebrata</taxon>
        <taxon>Euteleostomi</taxon>
        <taxon>Actinopterygii</taxon>
        <taxon>Neopterygii</taxon>
        <taxon>Teleostei</taxon>
        <taxon>Neoteleostei</taxon>
        <taxon>Acanthomorphata</taxon>
        <taxon>Eupercaria</taxon>
        <taxon>Moronidae</taxon>
        <taxon>Dicentrarchus</taxon>
    </lineage>
</organism>
<proteinExistence type="predicted"/>
<evidence type="ECO:0000313" key="3">
    <source>
        <dbReference type="Proteomes" id="UP000694389"/>
    </source>
</evidence>
<evidence type="ECO:0000256" key="1">
    <source>
        <dbReference type="SAM" id="Phobius"/>
    </source>
</evidence>
<keyword evidence="3" id="KW-1185">Reference proteome</keyword>
<keyword evidence="1" id="KW-0812">Transmembrane</keyword>
<sequence length="108" mass="12350">QCNILYSYNLLFCCTCFILYCIILYCILCAVLQVTLNLPCFTGDLMKLRSSWTHQRTETAAASGQSGYPKEDSILETINLDVGQDLHSLHKSYSFVTYNMCNWNINET</sequence>
<protein>
    <submittedName>
        <fullName evidence="2">Uncharacterized protein</fullName>
    </submittedName>
</protein>
<keyword evidence="1" id="KW-1133">Transmembrane helix</keyword>
<evidence type="ECO:0000313" key="2">
    <source>
        <dbReference type="Ensembl" id="ENSDLAP00005078711.1"/>
    </source>
</evidence>
<reference evidence="2" key="1">
    <citation type="submission" date="2025-08" db="UniProtKB">
        <authorList>
            <consortium name="Ensembl"/>
        </authorList>
    </citation>
    <scope>IDENTIFICATION</scope>
</reference>
<name>A0A8P4KR09_DICLA</name>
<keyword evidence="1" id="KW-0472">Membrane</keyword>
<reference evidence="2" key="2">
    <citation type="submission" date="2025-09" db="UniProtKB">
        <authorList>
            <consortium name="Ensembl"/>
        </authorList>
    </citation>
    <scope>IDENTIFICATION</scope>
</reference>
<feature type="transmembrane region" description="Helical" evidence="1">
    <location>
        <begin position="6"/>
        <end position="32"/>
    </location>
</feature>
<dbReference type="Proteomes" id="UP000694389">
    <property type="component" value="Unassembled WGS sequence"/>
</dbReference>
<accession>A0A8P4KR09</accession>